<dbReference type="SUPFAM" id="SSF52266">
    <property type="entry name" value="SGNH hydrolase"/>
    <property type="match status" value="2"/>
</dbReference>
<dbReference type="AlphaFoldDB" id="A0AAU8FR60"/>
<feature type="region of interest" description="Disordered" evidence="1">
    <location>
        <begin position="144"/>
        <end position="166"/>
    </location>
</feature>
<organism evidence="2">
    <name type="scientific">Dyadobacter sp. 676</name>
    <dbReference type="NCBI Taxonomy" id="3088362"/>
    <lineage>
        <taxon>Bacteria</taxon>
        <taxon>Pseudomonadati</taxon>
        <taxon>Bacteroidota</taxon>
        <taxon>Cytophagia</taxon>
        <taxon>Cytophagales</taxon>
        <taxon>Spirosomataceae</taxon>
        <taxon>Dyadobacter</taxon>
    </lineage>
</organism>
<evidence type="ECO:0000313" key="2">
    <source>
        <dbReference type="EMBL" id="XCH27060.1"/>
    </source>
</evidence>
<evidence type="ECO:0000256" key="1">
    <source>
        <dbReference type="SAM" id="MobiDB-lite"/>
    </source>
</evidence>
<dbReference type="Gene3D" id="3.40.50.1110">
    <property type="entry name" value="SGNH hydrolase"/>
    <property type="match status" value="1"/>
</dbReference>
<protein>
    <submittedName>
        <fullName evidence="2">SGNH/GDSL hydrolase family protein</fullName>
    </submittedName>
</protein>
<dbReference type="EMBL" id="CP159289">
    <property type="protein sequence ID" value="XCH27060.1"/>
    <property type="molecule type" value="Genomic_DNA"/>
</dbReference>
<accession>A0AAU8FR60</accession>
<dbReference type="RefSeq" id="WP_353722322.1">
    <property type="nucleotide sequence ID" value="NZ_CP159289.1"/>
</dbReference>
<sequence>MSTVLLTSCDNLLDKIIPSRKDDRDKTLAFFGDSLTIGIGASEPYGKWVGDALPGRPVVTDGINGQIALSIAIRQGGVPLTISVAGGKFDGSQPLRVAKLNNEFLSTPLNDRVYTRTGTLVGVKCRITRTFTPGTGEQYTVEPLVTDEGDTTSQTPAEPPLDKEIPDDSVFELDDAVKLRTATQILWYGRNDIGESKPEEGILAAIKSSVDYIAEPRRYLVLGILPAVVEMKGTDGYNKVMAFNDRLASLYGKNYVPMTPPTDAEMKAIGYTPTEKDLTNIERGNFPSGMRPANPTDEIHLNNYGYQIIANRIVRKIKDLKY</sequence>
<reference evidence="2" key="1">
    <citation type="submission" date="2024-06" db="EMBL/GenBank/DDBJ databases">
        <title>Sequencing and assembly of the genome of Dyadobacter sp. strain 676, a symbiont of Cyamopsis tetragonoloba.</title>
        <authorList>
            <person name="Guro P."/>
            <person name="Sazanova A."/>
            <person name="Kuznetsova I."/>
            <person name="Belimov A."/>
            <person name="Safronova V."/>
        </authorList>
    </citation>
    <scope>NUCLEOTIDE SEQUENCE</scope>
    <source>
        <strain evidence="2">676</strain>
    </source>
</reference>
<keyword evidence="2" id="KW-0378">Hydrolase</keyword>
<dbReference type="InterPro" id="IPR036514">
    <property type="entry name" value="SGNH_hydro_sf"/>
</dbReference>
<proteinExistence type="predicted"/>
<dbReference type="GO" id="GO:0016788">
    <property type="term" value="F:hydrolase activity, acting on ester bonds"/>
    <property type="evidence" value="ECO:0007669"/>
    <property type="project" value="UniProtKB-ARBA"/>
</dbReference>
<name>A0AAU8FR60_9BACT</name>
<gene>
    <name evidence="2" type="ORF">ABV298_11920</name>
</gene>